<dbReference type="InterPro" id="IPR019004">
    <property type="entry name" value="YqeY/Aim41"/>
</dbReference>
<sequence length="148" mass="16993">MSTIKEKINQDLKEAMKNQDVFRRDTLRMLNSAFKQVEVDQRITLSDEDVIKILKSAYKQREDAAQAYKKGGREDLFEKESKEMELILQYLPQQLNDEELEQALRQIIKDTQASGAKDMGKVMAIAKNLNADGRRISSMLKDLLNAIA</sequence>
<dbReference type="Gene3D" id="1.10.1510.10">
    <property type="entry name" value="Uncharacterised protein YqeY/AIM41 PF09424, N-terminal domain"/>
    <property type="match status" value="1"/>
</dbReference>
<name>A0A3D8JC20_9HELI</name>
<reference evidence="1 2" key="1">
    <citation type="submission" date="2018-04" db="EMBL/GenBank/DDBJ databases">
        <title>Novel Campyloabacter and Helicobacter Species and Strains.</title>
        <authorList>
            <person name="Mannion A.J."/>
            <person name="Shen Z."/>
            <person name="Fox J.G."/>
        </authorList>
    </citation>
    <scope>NUCLEOTIDE SEQUENCE [LARGE SCALE GENOMIC DNA]</scope>
    <source>
        <strain evidence="1 2">MIT 04-9362</strain>
    </source>
</reference>
<accession>A0A3D8JC20</accession>
<dbReference type="AlphaFoldDB" id="A0A3D8JC20"/>
<comment type="caution">
    <text evidence="1">The sequence shown here is derived from an EMBL/GenBank/DDBJ whole genome shotgun (WGS) entry which is preliminary data.</text>
</comment>
<protein>
    <submittedName>
        <fullName evidence="1">Glutamyl-tRNA amidotransferase</fullName>
    </submittedName>
</protein>
<dbReference type="Proteomes" id="UP000256695">
    <property type="component" value="Unassembled WGS sequence"/>
</dbReference>
<evidence type="ECO:0000313" key="2">
    <source>
        <dbReference type="Proteomes" id="UP000256695"/>
    </source>
</evidence>
<dbReference type="PANTHER" id="PTHR28055">
    <property type="entry name" value="ALTERED INHERITANCE OF MITOCHONDRIA PROTEIN 41, MITOCHONDRIAL"/>
    <property type="match status" value="1"/>
</dbReference>
<dbReference type="InterPro" id="IPR042184">
    <property type="entry name" value="YqeY/Aim41_N"/>
</dbReference>
<dbReference type="PANTHER" id="PTHR28055:SF1">
    <property type="entry name" value="ALTERED INHERITANCE OF MITOCHONDRIA PROTEIN 41, MITOCHONDRIAL"/>
    <property type="match status" value="1"/>
</dbReference>
<dbReference type="RefSeq" id="WP_115578335.1">
    <property type="nucleotide sequence ID" value="NZ_NXLX01000001.1"/>
</dbReference>
<keyword evidence="1" id="KW-0808">Transferase</keyword>
<dbReference type="InterPro" id="IPR023168">
    <property type="entry name" value="GatB_Yqey_C_2"/>
</dbReference>
<dbReference type="Pfam" id="PF09424">
    <property type="entry name" value="YqeY"/>
    <property type="match status" value="1"/>
</dbReference>
<dbReference type="SUPFAM" id="SSF89095">
    <property type="entry name" value="GatB/YqeY motif"/>
    <property type="match status" value="1"/>
</dbReference>
<dbReference type="InterPro" id="IPR003789">
    <property type="entry name" value="Asn/Gln_tRNA_amidoTrase-B-like"/>
</dbReference>
<dbReference type="OrthoDB" id="9788127at2"/>
<organism evidence="1 2">
    <name type="scientific">Helicobacter anseris</name>
    <dbReference type="NCBI Taxonomy" id="375926"/>
    <lineage>
        <taxon>Bacteria</taxon>
        <taxon>Pseudomonadati</taxon>
        <taxon>Campylobacterota</taxon>
        <taxon>Epsilonproteobacteria</taxon>
        <taxon>Campylobacterales</taxon>
        <taxon>Helicobacteraceae</taxon>
        <taxon>Helicobacter</taxon>
    </lineage>
</organism>
<dbReference type="GO" id="GO:0016740">
    <property type="term" value="F:transferase activity"/>
    <property type="evidence" value="ECO:0007669"/>
    <property type="project" value="UniProtKB-KW"/>
</dbReference>
<dbReference type="Gene3D" id="1.10.10.410">
    <property type="match status" value="1"/>
</dbReference>
<evidence type="ECO:0000313" key="1">
    <source>
        <dbReference type="EMBL" id="RDU74626.1"/>
    </source>
</evidence>
<dbReference type="GO" id="GO:0016884">
    <property type="term" value="F:carbon-nitrogen ligase activity, with glutamine as amido-N-donor"/>
    <property type="evidence" value="ECO:0007669"/>
    <property type="project" value="InterPro"/>
</dbReference>
<gene>
    <name evidence="1" type="ORF">CQA57_00825</name>
</gene>
<dbReference type="EMBL" id="NXLX01000001">
    <property type="protein sequence ID" value="RDU74626.1"/>
    <property type="molecule type" value="Genomic_DNA"/>
</dbReference>
<proteinExistence type="predicted"/>
<keyword evidence="2" id="KW-1185">Reference proteome</keyword>